<feature type="domain" description="Guanylate cyclase" evidence="8">
    <location>
        <begin position="712"/>
        <end position="846"/>
    </location>
</feature>
<keyword evidence="2 7" id="KW-0812">Transmembrane</keyword>
<reference evidence="9 10" key="1">
    <citation type="journal article" date="2020" name="bioRxiv">
        <title>Metabolic contributions of an alphaproteobacterial endosymbiont in the apicomplexan Cardiosporidium cionae.</title>
        <authorList>
            <person name="Hunter E.S."/>
            <person name="Paight C.J."/>
            <person name="Lane C.E."/>
        </authorList>
    </citation>
    <scope>NUCLEOTIDE SEQUENCE [LARGE SCALE GENOMIC DNA]</scope>
    <source>
        <strain evidence="9">ESH_2018</strain>
    </source>
</reference>
<keyword evidence="3" id="KW-0547">Nucleotide-binding</keyword>
<dbReference type="PANTHER" id="PTHR11920:SF335">
    <property type="entry name" value="GUANYLATE CYCLASE"/>
    <property type="match status" value="1"/>
</dbReference>
<proteinExistence type="predicted"/>
<keyword evidence="6" id="KW-0456">Lyase</keyword>
<sequence>VDDTIQIIMAYPLLVFVLLRISFLHAAFQCLVCFLVYFLQDIIAFFIQNSICRSLCLYGETESLPLPSSSPIFCSCLLVSLSQLPALIGVLALAGFVGYRMEYNERKTFLLNYQLELSSNKQTEILNALLPSFVVQEILNSPCSFENIPVMIAAEDCGIVTVIFCDVYDFQNLVANVEPTEIVKFLDLVFLTFDQCAEHFGCLKIETVSECYLCASGLKFEKKKKVSEEDAALSAIEMGISMLLSAAFISTPKLHSTSTNSLQKSAIRETHLRLKIGIHTGRVISGVVGAKKPQFVLFGDTVNTASRMKDTGEVNHIHISDQTHSFVKDDNRFRWLPKRTEVKGKGLMDTFLLEKAENCENIKHFANELQFLVIGISGNDTSPLKLEIFENSFSTPTNLDSIHEESMNSISSPSHEKINSLLQNVSTQKEDTRKVSETFSLHNEEIFETSLSTNGKSNLSNLPSIDIFPAEVLLLNDETMPQISPPLFPQKIAMVAQTMAFLTIDKILPTGAHITANYLLLWAVTSIFMLLIFFLWFITSFRHWSLIAKRFRTRWIIFIINLVFTASAVAFSLMHTWGYTQHSDYSNWISADSLLLYLFITFINHNSGLLFQYVIFIDILVLTITETMLFVVVLPSTQQILAQFSIPTFFLLNSISCFLKEYGDRRAFIVNVGTQEMENRRQELLSDMLPKQVLEEFQRDKLRLAYNHERMSFLFADICGFTAWSKSVAAEEVVLLLQLLFSMFDRETTRLGIYKLCTIGDAYICVSEPTTSDKPGVDPLIGAEKVLQMARNMLDIIDVVRKDFNFPSLTMRIGLHHGACVGGLIGSGRLRYDLWGSDVLTGHMIESHGVPGQICCSEAFRLFLQSRSPMNRFFFRFLRLIDVTDKQVKMYSIHVMNEIDSITTSNLVSTNATRETLRRRDTALRF</sequence>
<feature type="transmembrane region" description="Helical" evidence="7">
    <location>
        <begin position="553"/>
        <end position="573"/>
    </location>
</feature>
<evidence type="ECO:0000256" key="3">
    <source>
        <dbReference type="ARBA" id="ARBA00022741"/>
    </source>
</evidence>
<dbReference type="InterPro" id="IPR001054">
    <property type="entry name" value="A/G_cyclase"/>
</dbReference>
<name>A0ABQ7JGH6_9APIC</name>
<dbReference type="Proteomes" id="UP000823046">
    <property type="component" value="Unassembled WGS sequence"/>
</dbReference>
<accession>A0ABQ7JGH6</accession>
<feature type="transmembrane region" description="Helical" evidence="7">
    <location>
        <begin position="640"/>
        <end position="659"/>
    </location>
</feature>
<evidence type="ECO:0000256" key="6">
    <source>
        <dbReference type="ARBA" id="ARBA00023239"/>
    </source>
</evidence>
<evidence type="ECO:0000256" key="1">
    <source>
        <dbReference type="ARBA" id="ARBA00004370"/>
    </source>
</evidence>
<evidence type="ECO:0000313" key="9">
    <source>
        <dbReference type="EMBL" id="KAF8823092.1"/>
    </source>
</evidence>
<protein>
    <submittedName>
        <fullName evidence="9">Guanylyl cyclase</fullName>
    </submittedName>
</protein>
<dbReference type="Pfam" id="PF00211">
    <property type="entry name" value="Guanylate_cyc"/>
    <property type="match status" value="2"/>
</dbReference>
<feature type="transmembrane region" description="Helical" evidence="7">
    <location>
        <begin position="519"/>
        <end position="541"/>
    </location>
</feature>
<dbReference type="PANTHER" id="PTHR11920">
    <property type="entry name" value="GUANYLYL CYCLASE"/>
    <property type="match status" value="1"/>
</dbReference>
<comment type="caution">
    <text evidence="9">The sequence shown here is derived from an EMBL/GenBank/DDBJ whole genome shotgun (WGS) entry which is preliminary data.</text>
</comment>
<organism evidence="9 10">
    <name type="scientific">Cardiosporidium cionae</name>
    <dbReference type="NCBI Taxonomy" id="476202"/>
    <lineage>
        <taxon>Eukaryota</taxon>
        <taxon>Sar</taxon>
        <taxon>Alveolata</taxon>
        <taxon>Apicomplexa</taxon>
        <taxon>Aconoidasida</taxon>
        <taxon>Nephromycida</taxon>
        <taxon>Cardiosporidium</taxon>
    </lineage>
</organism>
<evidence type="ECO:0000256" key="2">
    <source>
        <dbReference type="ARBA" id="ARBA00022692"/>
    </source>
</evidence>
<feature type="non-terminal residue" evidence="9">
    <location>
        <position position="1"/>
    </location>
</feature>
<evidence type="ECO:0000313" key="10">
    <source>
        <dbReference type="Proteomes" id="UP000823046"/>
    </source>
</evidence>
<keyword evidence="4 7" id="KW-1133">Transmembrane helix</keyword>
<comment type="subcellular location">
    <subcellularLocation>
        <location evidence="1">Membrane</location>
    </subcellularLocation>
</comment>
<evidence type="ECO:0000256" key="7">
    <source>
        <dbReference type="SAM" id="Phobius"/>
    </source>
</evidence>
<evidence type="ECO:0000256" key="4">
    <source>
        <dbReference type="ARBA" id="ARBA00022989"/>
    </source>
</evidence>
<keyword evidence="5 7" id="KW-0472">Membrane</keyword>
<evidence type="ECO:0000256" key="5">
    <source>
        <dbReference type="ARBA" id="ARBA00023136"/>
    </source>
</evidence>
<dbReference type="InterPro" id="IPR029787">
    <property type="entry name" value="Nucleotide_cyclase"/>
</dbReference>
<dbReference type="EMBL" id="JADAQX010000003">
    <property type="protein sequence ID" value="KAF8823092.1"/>
    <property type="molecule type" value="Genomic_DNA"/>
</dbReference>
<gene>
    <name evidence="9" type="ORF">IE077_000691</name>
</gene>
<dbReference type="SMART" id="SM00044">
    <property type="entry name" value="CYCc"/>
    <property type="match status" value="2"/>
</dbReference>
<evidence type="ECO:0000259" key="8">
    <source>
        <dbReference type="PROSITE" id="PS50125"/>
    </source>
</evidence>
<feature type="domain" description="Guanylate cyclase" evidence="8">
    <location>
        <begin position="161"/>
        <end position="309"/>
    </location>
</feature>
<keyword evidence="10" id="KW-1185">Reference proteome</keyword>
<dbReference type="CDD" id="cd07302">
    <property type="entry name" value="CHD"/>
    <property type="match status" value="2"/>
</dbReference>
<dbReference type="Gene3D" id="3.30.70.1230">
    <property type="entry name" value="Nucleotide cyclase"/>
    <property type="match status" value="2"/>
</dbReference>
<dbReference type="InterPro" id="IPR050401">
    <property type="entry name" value="Cyclic_nucleotide_synthase"/>
</dbReference>
<feature type="transmembrane region" description="Helical" evidence="7">
    <location>
        <begin position="12"/>
        <end position="39"/>
    </location>
</feature>
<dbReference type="SUPFAM" id="SSF55073">
    <property type="entry name" value="Nucleotide cyclase"/>
    <property type="match status" value="2"/>
</dbReference>
<dbReference type="PROSITE" id="PS50125">
    <property type="entry name" value="GUANYLATE_CYCLASE_2"/>
    <property type="match status" value="2"/>
</dbReference>